<evidence type="ECO:0000313" key="1">
    <source>
        <dbReference type="EMBL" id="DAD84042.1"/>
    </source>
</evidence>
<dbReference type="EMBL" id="BK014951">
    <property type="protein sequence ID" value="DAD84042.1"/>
    <property type="molecule type" value="Genomic_DNA"/>
</dbReference>
<protein>
    <submittedName>
        <fullName evidence="1">Uncharacterized protein</fullName>
    </submittedName>
</protein>
<reference evidence="1" key="1">
    <citation type="journal article" date="2021" name="Proc. Natl. Acad. Sci. U.S.A.">
        <title>A Catalog of Tens of Thousands of Viruses from Human Metagenomes Reveals Hidden Associations with Chronic Diseases.</title>
        <authorList>
            <person name="Tisza M.J."/>
            <person name="Buck C.B."/>
        </authorList>
    </citation>
    <scope>NUCLEOTIDE SEQUENCE</scope>
    <source>
        <strain evidence="1">Ct0yq10</strain>
    </source>
</reference>
<sequence>MYIVELAGRFNKLQGADCLIHNDQLHMPYLFNTIREATEYIKSRSKVPIYLDKIFTINANHDDIYVYKFSDDGSDVDKEIRIIPCKVYSRGEL</sequence>
<proteinExistence type="predicted"/>
<accession>A0A8S5MPF5</accession>
<organism evidence="1">
    <name type="scientific">Siphoviridae sp. ct0yq10</name>
    <dbReference type="NCBI Taxonomy" id="2826270"/>
    <lineage>
        <taxon>Viruses</taxon>
        <taxon>Duplodnaviria</taxon>
        <taxon>Heunggongvirae</taxon>
        <taxon>Uroviricota</taxon>
        <taxon>Caudoviricetes</taxon>
    </lineage>
</organism>
<name>A0A8S5MPF5_9CAUD</name>